<evidence type="ECO:0000256" key="1">
    <source>
        <dbReference type="ARBA" id="ARBA00023015"/>
    </source>
</evidence>
<dbReference type="PRINTS" id="PR00035">
    <property type="entry name" value="HTHGNTR"/>
</dbReference>
<dbReference type="SMART" id="SM00345">
    <property type="entry name" value="HTH_GNTR"/>
    <property type="match status" value="1"/>
</dbReference>
<keyword evidence="2" id="KW-0238">DNA-binding</keyword>
<dbReference type="GO" id="GO:0003700">
    <property type="term" value="F:DNA-binding transcription factor activity"/>
    <property type="evidence" value="ECO:0007669"/>
    <property type="project" value="InterPro"/>
</dbReference>
<feature type="region of interest" description="Disordered" evidence="4">
    <location>
        <begin position="106"/>
        <end position="127"/>
    </location>
</feature>
<dbReference type="Proteomes" id="UP000515563">
    <property type="component" value="Chromosome"/>
</dbReference>
<dbReference type="AlphaFoldDB" id="A0A7G6WY12"/>
<dbReference type="SUPFAM" id="SSF46785">
    <property type="entry name" value="Winged helix' DNA-binding domain"/>
    <property type="match status" value="1"/>
</dbReference>
<name>A0A7G6WY12_9ACTN</name>
<organism evidence="6 7">
    <name type="scientific">Kribbella qitaiheensis</name>
    <dbReference type="NCBI Taxonomy" id="1544730"/>
    <lineage>
        <taxon>Bacteria</taxon>
        <taxon>Bacillati</taxon>
        <taxon>Actinomycetota</taxon>
        <taxon>Actinomycetes</taxon>
        <taxon>Propionibacteriales</taxon>
        <taxon>Kribbellaceae</taxon>
        <taxon>Kribbella</taxon>
    </lineage>
</organism>
<dbReference type="Gene3D" id="1.10.10.10">
    <property type="entry name" value="Winged helix-like DNA-binding domain superfamily/Winged helix DNA-binding domain"/>
    <property type="match status" value="1"/>
</dbReference>
<dbReference type="PANTHER" id="PTHR44846:SF17">
    <property type="entry name" value="GNTR-FAMILY TRANSCRIPTIONAL REGULATOR"/>
    <property type="match status" value="1"/>
</dbReference>
<dbReference type="InterPro" id="IPR011663">
    <property type="entry name" value="UTRA"/>
</dbReference>
<keyword evidence="7" id="KW-1185">Reference proteome</keyword>
<dbReference type="InterPro" id="IPR000524">
    <property type="entry name" value="Tscrpt_reg_HTH_GntR"/>
</dbReference>
<dbReference type="InterPro" id="IPR050679">
    <property type="entry name" value="Bact_HTH_transcr_reg"/>
</dbReference>
<evidence type="ECO:0000313" key="7">
    <source>
        <dbReference type="Proteomes" id="UP000515563"/>
    </source>
</evidence>
<accession>A0A7G6WY12</accession>
<evidence type="ECO:0000256" key="4">
    <source>
        <dbReference type="SAM" id="MobiDB-lite"/>
    </source>
</evidence>
<dbReference type="InterPro" id="IPR036388">
    <property type="entry name" value="WH-like_DNA-bd_sf"/>
</dbReference>
<dbReference type="Gene3D" id="3.40.1410.10">
    <property type="entry name" value="Chorismate lyase-like"/>
    <property type="match status" value="1"/>
</dbReference>
<reference evidence="7" key="1">
    <citation type="submission" date="2019-09" db="EMBL/GenBank/DDBJ databases">
        <title>Antimicrobial potential of Antarctic Bacteria.</title>
        <authorList>
            <person name="Benaud N."/>
            <person name="Edwards R.J."/>
            <person name="Ferrari B.C."/>
        </authorList>
    </citation>
    <scope>NUCLEOTIDE SEQUENCE [LARGE SCALE GENOMIC DNA]</scope>
    <source>
        <strain evidence="7">SPB151</strain>
    </source>
</reference>
<dbReference type="InterPro" id="IPR036390">
    <property type="entry name" value="WH_DNA-bd_sf"/>
</dbReference>
<dbReference type="Pfam" id="PF07702">
    <property type="entry name" value="UTRA"/>
    <property type="match status" value="1"/>
</dbReference>
<dbReference type="InterPro" id="IPR028978">
    <property type="entry name" value="Chorismate_lyase_/UTRA_dom_sf"/>
</dbReference>
<feature type="domain" description="HTH gntR-type" evidence="5">
    <location>
        <begin position="22"/>
        <end position="90"/>
    </location>
</feature>
<gene>
    <name evidence="6" type="ORF">F1D05_14375</name>
</gene>
<dbReference type="SUPFAM" id="SSF64288">
    <property type="entry name" value="Chorismate lyase-like"/>
    <property type="match status" value="1"/>
</dbReference>
<dbReference type="CDD" id="cd07377">
    <property type="entry name" value="WHTH_GntR"/>
    <property type="match status" value="1"/>
</dbReference>
<keyword evidence="1" id="KW-0805">Transcription regulation</keyword>
<feature type="region of interest" description="Disordered" evidence="4">
    <location>
        <begin position="1"/>
        <end position="24"/>
    </location>
</feature>
<evidence type="ECO:0000256" key="3">
    <source>
        <dbReference type="ARBA" id="ARBA00023163"/>
    </source>
</evidence>
<protein>
    <submittedName>
        <fullName evidence="6">GntR family transcriptional regulator</fullName>
    </submittedName>
</protein>
<evidence type="ECO:0000259" key="5">
    <source>
        <dbReference type="PROSITE" id="PS50949"/>
    </source>
</evidence>
<dbReference type="KEGG" id="kqi:F1D05_14375"/>
<dbReference type="EMBL" id="CP043661">
    <property type="protein sequence ID" value="QNE18877.1"/>
    <property type="molecule type" value="Genomic_DNA"/>
</dbReference>
<dbReference type="PANTHER" id="PTHR44846">
    <property type="entry name" value="MANNOSYL-D-GLYCERATE TRANSPORT/METABOLISM SYSTEM REPRESSOR MNGR-RELATED"/>
    <property type="match status" value="1"/>
</dbReference>
<evidence type="ECO:0000313" key="6">
    <source>
        <dbReference type="EMBL" id="QNE18877.1"/>
    </source>
</evidence>
<keyword evidence="3" id="KW-0804">Transcription</keyword>
<dbReference type="GO" id="GO:0003677">
    <property type="term" value="F:DNA binding"/>
    <property type="evidence" value="ECO:0007669"/>
    <property type="project" value="UniProtKB-KW"/>
</dbReference>
<proteinExistence type="predicted"/>
<reference evidence="6 7" key="2">
    <citation type="journal article" date="2020" name="Microbiol. Resour. Announc.">
        <title>Antarctic desert soil bacteria exhibit high novel natural product potential, evaluated through long-read genome sequencing and comparative genomics.</title>
        <authorList>
            <person name="Benaud N."/>
            <person name="Edwards R.J."/>
            <person name="Amos T.G."/>
            <person name="D'Agostino P.M."/>
            <person name="Gutierrez-Chavez C."/>
            <person name="Montgomery K."/>
            <person name="Nicetic I."/>
            <person name="Ferrari B.C."/>
        </authorList>
    </citation>
    <scope>NUCLEOTIDE SEQUENCE [LARGE SCALE GENOMIC DNA]</scope>
    <source>
        <strain evidence="6 7">SPB151</strain>
    </source>
</reference>
<dbReference type="Pfam" id="PF00392">
    <property type="entry name" value="GntR"/>
    <property type="match status" value="1"/>
</dbReference>
<dbReference type="PROSITE" id="PS50949">
    <property type="entry name" value="HTH_GNTR"/>
    <property type="match status" value="1"/>
</dbReference>
<dbReference type="RefSeq" id="WP_185448175.1">
    <property type="nucleotide sequence ID" value="NZ_CP043661.1"/>
</dbReference>
<evidence type="ECO:0000256" key="2">
    <source>
        <dbReference type="ARBA" id="ARBA00023125"/>
    </source>
</evidence>
<dbReference type="GO" id="GO:0045892">
    <property type="term" value="P:negative regulation of DNA-templated transcription"/>
    <property type="evidence" value="ECO:0007669"/>
    <property type="project" value="TreeGrafter"/>
</dbReference>
<sequence length="264" mass="28584">MSTTKTSATGRSGRPGRPPGGVSKADQLAATLREQILSGQLSPAALLPSERQMIEHYGVSRITVRAAIAALRAEGLVQTIPGKGAFVRRPSDRPLHTHQRTITVDDDGNFTDNETGNGEFREAEPPSTYHRNADATLALAIGVPEHTPLFGSDRLLENAAGTRIFVQTYVPFSTALEIPALEENPFVSAGQVYKAACDAGLSPDFSDYITARNPTPDDARTLRIPDGIPMLVTRRLATHNGRPLIMQETHRSAENTQLHYQPGQ</sequence>